<protein>
    <submittedName>
        <fullName evidence="2">Uncharacterized protein</fullName>
    </submittedName>
</protein>
<feature type="transmembrane region" description="Helical" evidence="1">
    <location>
        <begin position="400"/>
        <end position="422"/>
    </location>
</feature>
<keyword evidence="1" id="KW-1133">Transmembrane helix</keyword>
<dbReference type="AlphaFoldDB" id="A0A9W8NL87"/>
<evidence type="ECO:0000313" key="3">
    <source>
        <dbReference type="Proteomes" id="UP001148614"/>
    </source>
</evidence>
<feature type="transmembrane region" description="Helical" evidence="1">
    <location>
        <begin position="17"/>
        <end position="37"/>
    </location>
</feature>
<sequence>MRKVIQRLWHNRWGAEAYGAVLSLVSLASIIGVISSYQDEPIPEWPVHLTINALIGIFTVLIKTGLALLLSEGKVVSVTGPPRCLTDIDDFDDAIRGPLGSFLFLFKLWRWEATNNIAKIAAILTILVALTDPFSQQIIAIKACTRQSDALTAAAGRTNTYTATSGHTGALSSEIDSPMAVAISTGFVSPPDHIPSLVMTTCESGNCTFGEFSSVAVCHSCDEITAEVVNYTRPGCEHFAFHFPQHYVLASTILTQNGEQKFDCSMHSTNDTAGLVQVALPNVDAAPQEATSSGSDAPSAWFPKDCVWRFGESPYLAIPPELNRYVYDASIQEYENTYIGSIVGKNIWRDGNISFNSVDTYMRNLSDVITARIRNGGPNGAGDFVLGKTIFNTVCVQVRWAWVFYPATLVACGFAFFLALFIQSPRESAAIRSWKSSNLAVLFCSLDEEIRQKTELNWFRDEISDVAETTFVQLSQDGAGKAKFSED</sequence>
<keyword evidence="1" id="KW-0812">Transmembrane</keyword>
<dbReference type="InterPro" id="IPR021514">
    <property type="entry name" value="DUF3176"/>
</dbReference>
<proteinExistence type="predicted"/>
<dbReference type="VEuPathDB" id="FungiDB:F4678DRAFT_479936"/>
<accession>A0A9W8NL87</accession>
<evidence type="ECO:0000256" key="1">
    <source>
        <dbReference type="SAM" id="Phobius"/>
    </source>
</evidence>
<evidence type="ECO:0000313" key="2">
    <source>
        <dbReference type="EMBL" id="KAJ3579226.1"/>
    </source>
</evidence>
<gene>
    <name evidence="2" type="ORF">NPX13_g1337</name>
</gene>
<dbReference type="PANTHER" id="PTHR35394:SF5">
    <property type="entry name" value="DUF3176 DOMAIN-CONTAINING PROTEIN"/>
    <property type="match status" value="1"/>
</dbReference>
<keyword evidence="1" id="KW-0472">Membrane</keyword>
<dbReference type="EMBL" id="JANPWZ010000118">
    <property type="protein sequence ID" value="KAJ3579226.1"/>
    <property type="molecule type" value="Genomic_DNA"/>
</dbReference>
<dbReference type="PANTHER" id="PTHR35394">
    <property type="entry name" value="DUF3176 DOMAIN-CONTAINING PROTEIN"/>
    <property type="match status" value="1"/>
</dbReference>
<keyword evidence="3" id="KW-1185">Reference proteome</keyword>
<feature type="transmembrane region" description="Helical" evidence="1">
    <location>
        <begin position="49"/>
        <end position="70"/>
    </location>
</feature>
<name>A0A9W8NL87_9PEZI</name>
<organism evidence="2 3">
    <name type="scientific">Xylaria arbuscula</name>
    <dbReference type="NCBI Taxonomy" id="114810"/>
    <lineage>
        <taxon>Eukaryota</taxon>
        <taxon>Fungi</taxon>
        <taxon>Dikarya</taxon>
        <taxon>Ascomycota</taxon>
        <taxon>Pezizomycotina</taxon>
        <taxon>Sordariomycetes</taxon>
        <taxon>Xylariomycetidae</taxon>
        <taxon>Xylariales</taxon>
        <taxon>Xylariaceae</taxon>
        <taxon>Xylaria</taxon>
    </lineage>
</organism>
<comment type="caution">
    <text evidence="2">The sequence shown here is derived from an EMBL/GenBank/DDBJ whole genome shotgun (WGS) entry which is preliminary data.</text>
</comment>
<dbReference type="Proteomes" id="UP001148614">
    <property type="component" value="Unassembled WGS sequence"/>
</dbReference>
<dbReference type="Pfam" id="PF11374">
    <property type="entry name" value="DUF3176"/>
    <property type="match status" value="1"/>
</dbReference>
<reference evidence="2" key="1">
    <citation type="submission" date="2022-07" db="EMBL/GenBank/DDBJ databases">
        <title>Genome Sequence of Xylaria arbuscula.</title>
        <authorList>
            <person name="Buettner E."/>
        </authorList>
    </citation>
    <scope>NUCLEOTIDE SEQUENCE</scope>
    <source>
        <strain evidence="2">VT107</strain>
    </source>
</reference>